<evidence type="ECO:0000256" key="5">
    <source>
        <dbReference type="ARBA" id="ARBA00022598"/>
    </source>
</evidence>
<dbReference type="NCBIfam" id="TIGR00877">
    <property type="entry name" value="purD"/>
    <property type="match status" value="1"/>
</dbReference>
<evidence type="ECO:0000256" key="1">
    <source>
        <dbReference type="ARBA" id="ARBA00001936"/>
    </source>
</evidence>
<dbReference type="InterPro" id="IPR016185">
    <property type="entry name" value="PreATP-grasp_dom_sf"/>
</dbReference>
<evidence type="ECO:0000256" key="10">
    <source>
        <dbReference type="ARBA" id="ARBA00042242"/>
    </source>
</evidence>
<name>A0ABY4TSU2_9SPHN</name>
<dbReference type="Gene3D" id="3.40.50.20">
    <property type="match status" value="1"/>
</dbReference>
<keyword evidence="8 13" id="KW-0067">ATP-binding</keyword>
<dbReference type="SMART" id="SM01209">
    <property type="entry name" value="GARS_A"/>
    <property type="match status" value="1"/>
</dbReference>
<feature type="region of interest" description="Disordered" evidence="14">
    <location>
        <begin position="204"/>
        <end position="226"/>
    </location>
</feature>
<comment type="cofactor">
    <cofactor evidence="2">
        <name>Mg(2+)</name>
        <dbReference type="ChEBI" id="CHEBI:18420"/>
    </cofactor>
</comment>
<dbReference type="Gene3D" id="3.30.1490.20">
    <property type="entry name" value="ATP-grasp fold, A domain"/>
    <property type="match status" value="1"/>
</dbReference>
<evidence type="ECO:0000256" key="13">
    <source>
        <dbReference type="PROSITE-ProRule" id="PRU00409"/>
    </source>
</evidence>
<evidence type="ECO:0000256" key="8">
    <source>
        <dbReference type="ARBA" id="ARBA00022840"/>
    </source>
</evidence>
<proteinExistence type="inferred from homology"/>
<dbReference type="InterPro" id="IPR020561">
    <property type="entry name" value="PRibGlycinamid_synth_ATP-grasp"/>
</dbReference>
<dbReference type="PROSITE" id="PS50975">
    <property type="entry name" value="ATP_GRASP"/>
    <property type="match status" value="1"/>
</dbReference>
<dbReference type="SUPFAM" id="SSF56059">
    <property type="entry name" value="Glutathione synthetase ATP-binding domain-like"/>
    <property type="match status" value="1"/>
</dbReference>
<dbReference type="SUPFAM" id="SSF52440">
    <property type="entry name" value="PreATP-grasp domain"/>
    <property type="match status" value="1"/>
</dbReference>
<comment type="similarity">
    <text evidence="9 12">Belongs to the GARS family.</text>
</comment>
<evidence type="ECO:0000313" key="16">
    <source>
        <dbReference type="EMBL" id="URW75352.1"/>
    </source>
</evidence>
<dbReference type="SUPFAM" id="SSF51246">
    <property type="entry name" value="Rudiment single hybrid motif"/>
    <property type="match status" value="1"/>
</dbReference>
<dbReference type="InterPro" id="IPR020559">
    <property type="entry name" value="PRibGlycinamide_synth_CS"/>
</dbReference>
<dbReference type="PROSITE" id="PS01032">
    <property type="entry name" value="PPM_1"/>
    <property type="match status" value="1"/>
</dbReference>
<dbReference type="GO" id="GO:0004637">
    <property type="term" value="F:phosphoribosylamine-glycine ligase activity"/>
    <property type="evidence" value="ECO:0007669"/>
    <property type="project" value="UniProtKB-EC"/>
</dbReference>
<dbReference type="SMART" id="SM01210">
    <property type="entry name" value="GARS_C"/>
    <property type="match status" value="1"/>
</dbReference>
<evidence type="ECO:0000256" key="2">
    <source>
        <dbReference type="ARBA" id="ARBA00001946"/>
    </source>
</evidence>
<dbReference type="InterPro" id="IPR013815">
    <property type="entry name" value="ATP_grasp_subdomain_1"/>
</dbReference>
<dbReference type="PANTHER" id="PTHR43472">
    <property type="entry name" value="PHOSPHORIBOSYLAMINE--GLYCINE LIGASE"/>
    <property type="match status" value="1"/>
</dbReference>
<dbReference type="InterPro" id="IPR037123">
    <property type="entry name" value="PRibGlycinamide_synth_C_sf"/>
</dbReference>
<reference evidence="16" key="1">
    <citation type="submission" date="2022-05" db="EMBL/GenBank/DDBJ databases">
        <title>Sphingomonas sp. strain RMG20 Genome sequencing and assembly.</title>
        <authorList>
            <person name="Kim I."/>
        </authorList>
    </citation>
    <scope>NUCLEOTIDE SEQUENCE</scope>
    <source>
        <strain evidence="16">RMG20</strain>
    </source>
</reference>
<evidence type="ECO:0000259" key="15">
    <source>
        <dbReference type="PROSITE" id="PS50975"/>
    </source>
</evidence>
<organism evidence="16 17">
    <name type="scientific">Sphingomonas donggukensis</name>
    <dbReference type="NCBI Taxonomy" id="2949093"/>
    <lineage>
        <taxon>Bacteria</taxon>
        <taxon>Pseudomonadati</taxon>
        <taxon>Pseudomonadota</taxon>
        <taxon>Alphaproteobacteria</taxon>
        <taxon>Sphingomonadales</taxon>
        <taxon>Sphingomonadaceae</taxon>
        <taxon>Sphingomonas</taxon>
    </lineage>
</organism>
<dbReference type="PROSITE" id="PS00184">
    <property type="entry name" value="GARS"/>
    <property type="match status" value="1"/>
</dbReference>
<accession>A0ABY4TSU2</accession>
<sequence length="420" mass="43441">MNVLILGSGGREHALAWKLAQSPRLTKLFAAPGNPGIAAHATCVDLNIADHRAVVDFCRREHIGFVVIGPEKPLVDGLADNLRACRIGVFGPGKVAAQLEGSKGFTKDLCARETIPTAHYERVHALDGARAVVGEFGLPVVIKADGLAAGKGVTIATTAAEADAALVALFDGHGGEAVIEEFLQGEEASLFVLSDGTHLLPFGSAQDHKRVGEGDTGPNTGGMGAYSPARVLTPELEARAIDEIVRPTIAAMARIGHPFQGVLYAGLMLTAEGPKLIEYNARFGDPECEVLMPRLESDLLDLLIATDDGTLGTRTATWRDDTALTVVMAARGYPGTPEARGAIAGIDAAEAAGGIVFQAGTAGAGDALVASGGRVLAVTALGQDVAAAQAAAYAAVDAIDFPTGFCRRDIGWRAVARERG</sequence>
<protein>
    <recommendedName>
        <fullName evidence="4 12">Phosphoribosylamine--glycine ligase</fullName>
        <ecNumber evidence="4 12">6.3.4.13</ecNumber>
    </recommendedName>
    <alternativeName>
        <fullName evidence="12">GARS</fullName>
    </alternativeName>
    <alternativeName>
        <fullName evidence="10 12">Glycinamide ribonucleotide synthetase</fullName>
    </alternativeName>
    <alternativeName>
        <fullName evidence="11 12">Phosphoribosylglycinamide synthetase</fullName>
    </alternativeName>
</protein>
<keyword evidence="5 12" id="KW-0436">Ligase</keyword>
<evidence type="ECO:0000256" key="9">
    <source>
        <dbReference type="ARBA" id="ARBA00038345"/>
    </source>
</evidence>
<evidence type="ECO:0000256" key="11">
    <source>
        <dbReference type="ARBA" id="ARBA00042864"/>
    </source>
</evidence>
<dbReference type="Proteomes" id="UP001055580">
    <property type="component" value="Chromosome"/>
</dbReference>
<dbReference type="EMBL" id="CP098401">
    <property type="protein sequence ID" value="URW75352.1"/>
    <property type="molecule type" value="Genomic_DNA"/>
</dbReference>
<dbReference type="EC" id="6.3.4.13" evidence="4 12"/>
<comment type="cofactor">
    <cofactor evidence="1">
        <name>Mn(2+)</name>
        <dbReference type="ChEBI" id="CHEBI:29035"/>
    </cofactor>
</comment>
<evidence type="ECO:0000256" key="14">
    <source>
        <dbReference type="SAM" id="MobiDB-lite"/>
    </source>
</evidence>
<evidence type="ECO:0000256" key="12">
    <source>
        <dbReference type="HAMAP-Rule" id="MF_00138"/>
    </source>
</evidence>
<dbReference type="RefSeq" id="WP_250751454.1">
    <property type="nucleotide sequence ID" value="NZ_CP098401.1"/>
</dbReference>
<gene>
    <name evidence="12 16" type="primary">purD</name>
    <name evidence="16" type="ORF">M9980_12540</name>
</gene>
<keyword evidence="7 12" id="KW-0658">Purine biosynthesis</keyword>
<dbReference type="InterPro" id="IPR011761">
    <property type="entry name" value="ATP-grasp"/>
</dbReference>
<evidence type="ECO:0000256" key="3">
    <source>
        <dbReference type="ARBA" id="ARBA00005174"/>
    </source>
</evidence>
<evidence type="ECO:0000313" key="17">
    <source>
        <dbReference type="Proteomes" id="UP001055580"/>
    </source>
</evidence>
<dbReference type="PANTHER" id="PTHR43472:SF1">
    <property type="entry name" value="PHOSPHORIBOSYLAMINE--GLYCINE LIGASE, CHLOROPLASTIC"/>
    <property type="match status" value="1"/>
</dbReference>
<dbReference type="Gene3D" id="3.90.600.10">
    <property type="entry name" value="Phosphoribosylglycinamide synthetase, C-terminal domain"/>
    <property type="match status" value="1"/>
</dbReference>
<dbReference type="Pfam" id="PF02844">
    <property type="entry name" value="GARS_N"/>
    <property type="match status" value="1"/>
</dbReference>
<dbReference type="Pfam" id="PF01071">
    <property type="entry name" value="GARS_A"/>
    <property type="match status" value="1"/>
</dbReference>
<comment type="pathway">
    <text evidence="3 12">Purine metabolism; IMP biosynthesis via de novo pathway; N(1)-(5-phospho-D-ribosyl)glycinamide from 5-phospho-alpha-D-ribose 1-diphosphate: step 2/2.</text>
</comment>
<evidence type="ECO:0000256" key="6">
    <source>
        <dbReference type="ARBA" id="ARBA00022741"/>
    </source>
</evidence>
<dbReference type="InterPro" id="IPR000222">
    <property type="entry name" value="PP2C_BS"/>
</dbReference>
<evidence type="ECO:0000256" key="4">
    <source>
        <dbReference type="ARBA" id="ARBA00013255"/>
    </source>
</evidence>
<dbReference type="HAMAP" id="MF_00138">
    <property type="entry name" value="GARS"/>
    <property type="match status" value="1"/>
</dbReference>
<dbReference type="InterPro" id="IPR020560">
    <property type="entry name" value="PRibGlycinamide_synth_C-dom"/>
</dbReference>
<feature type="domain" description="ATP-grasp" evidence="15">
    <location>
        <begin position="107"/>
        <end position="308"/>
    </location>
</feature>
<dbReference type="InterPro" id="IPR000115">
    <property type="entry name" value="PRibGlycinamide_synth"/>
</dbReference>
<dbReference type="InterPro" id="IPR020562">
    <property type="entry name" value="PRibGlycinamide_synth_N"/>
</dbReference>
<dbReference type="Pfam" id="PF02843">
    <property type="entry name" value="GARS_C"/>
    <property type="match status" value="1"/>
</dbReference>
<comment type="catalytic activity">
    <reaction evidence="12">
        <text>5-phospho-beta-D-ribosylamine + glycine + ATP = N(1)-(5-phospho-beta-D-ribosyl)glycinamide + ADP + phosphate + H(+)</text>
        <dbReference type="Rhea" id="RHEA:17453"/>
        <dbReference type="ChEBI" id="CHEBI:15378"/>
        <dbReference type="ChEBI" id="CHEBI:30616"/>
        <dbReference type="ChEBI" id="CHEBI:43474"/>
        <dbReference type="ChEBI" id="CHEBI:57305"/>
        <dbReference type="ChEBI" id="CHEBI:58681"/>
        <dbReference type="ChEBI" id="CHEBI:143788"/>
        <dbReference type="ChEBI" id="CHEBI:456216"/>
        <dbReference type="EC" id="6.3.4.13"/>
    </reaction>
</comment>
<dbReference type="InterPro" id="IPR011054">
    <property type="entry name" value="Rudment_hybrid_motif"/>
</dbReference>
<keyword evidence="17" id="KW-1185">Reference proteome</keyword>
<dbReference type="Gene3D" id="3.30.470.20">
    <property type="entry name" value="ATP-grasp fold, B domain"/>
    <property type="match status" value="1"/>
</dbReference>
<evidence type="ECO:0000256" key="7">
    <source>
        <dbReference type="ARBA" id="ARBA00022755"/>
    </source>
</evidence>
<keyword evidence="6 13" id="KW-0547">Nucleotide-binding</keyword>